<dbReference type="InterPro" id="IPR029064">
    <property type="entry name" value="Ribosomal_eL30-like_sf"/>
</dbReference>
<dbReference type="NCBIfam" id="TIGR00111">
    <property type="entry name" value="pelota"/>
    <property type="match status" value="1"/>
</dbReference>
<dbReference type="GO" id="GO:0070966">
    <property type="term" value="P:nuclear-transcribed mRNA catabolic process, no-go decay"/>
    <property type="evidence" value="ECO:0007669"/>
    <property type="project" value="InterPro"/>
</dbReference>
<evidence type="ECO:0000313" key="11">
    <source>
        <dbReference type="EMBL" id="ADP76869.1"/>
    </source>
</evidence>
<evidence type="ECO:0000256" key="2">
    <source>
        <dbReference type="ARBA" id="ARBA00004496"/>
    </source>
</evidence>
<keyword evidence="6 9" id="KW-0479">Metal-binding</keyword>
<dbReference type="PANTHER" id="PTHR10853">
    <property type="entry name" value="PELOTA"/>
    <property type="match status" value="1"/>
</dbReference>
<protein>
    <recommendedName>
        <fullName evidence="9">Protein pelota homolog</fullName>
        <ecNumber evidence="9">3.1.-.-</ecNumber>
    </recommendedName>
</protein>
<feature type="domain" description="eRF1/Pelota-like N-terminal" evidence="10">
    <location>
        <begin position="1"/>
        <end position="130"/>
    </location>
</feature>
<dbReference type="HOGENOM" id="CLU_023334_0_0_2"/>
<dbReference type="GO" id="GO:0046872">
    <property type="term" value="F:metal ion binding"/>
    <property type="evidence" value="ECO:0007669"/>
    <property type="project" value="UniProtKB-UniRule"/>
</dbReference>
<dbReference type="Gene3D" id="2.30.30.870">
    <property type="entry name" value="Pelota, domain A"/>
    <property type="match status" value="1"/>
</dbReference>
<comment type="domain">
    <text evidence="9">The N-terminal domain has the RNA-binding Sm fold. It harbors the endoribonuclease activity.</text>
</comment>
<evidence type="ECO:0000259" key="10">
    <source>
        <dbReference type="SMART" id="SM01194"/>
    </source>
</evidence>
<evidence type="ECO:0000256" key="4">
    <source>
        <dbReference type="ARBA" id="ARBA00022490"/>
    </source>
</evidence>
<dbReference type="InterPro" id="IPR058547">
    <property type="entry name" value="Pelota_N"/>
</dbReference>
<reference evidence="11 12" key="1">
    <citation type="journal article" date="2010" name="Stand. Genomic Sci.">
        <title>Complete genome sequence of Methanothermus fervidus type strain (V24S).</title>
        <authorList>
            <person name="Anderson I."/>
            <person name="Djao O.D."/>
            <person name="Misra M."/>
            <person name="Chertkov O."/>
            <person name="Nolan M."/>
            <person name="Lucas S."/>
            <person name="Lapidus A."/>
            <person name="Del Rio T.G."/>
            <person name="Tice H."/>
            <person name="Cheng J.F."/>
            <person name="Tapia R."/>
            <person name="Han C."/>
            <person name="Goodwin L."/>
            <person name="Pitluck S."/>
            <person name="Liolios K."/>
            <person name="Ivanova N."/>
            <person name="Mavromatis K."/>
            <person name="Mikhailova N."/>
            <person name="Pati A."/>
            <person name="Brambilla E."/>
            <person name="Chen A."/>
            <person name="Palaniappan K."/>
            <person name="Land M."/>
            <person name="Hauser L."/>
            <person name="Chang Y.J."/>
            <person name="Jeffries C.D."/>
            <person name="Sikorski J."/>
            <person name="Spring S."/>
            <person name="Rohde M."/>
            <person name="Eichinger K."/>
            <person name="Huber H."/>
            <person name="Wirth R."/>
            <person name="Goker M."/>
            <person name="Detter J.C."/>
            <person name="Woyke T."/>
            <person name="Bristow J."/>
            <person name="Eisen J.A."/>
            <person name="Markowitz V."/>
            <person name="Hugenholtz P."/>
            <person name="Klenk H.P."/>
            <person name="Kyrpides N.C."/>
        </authorList>
    </citation>
    <scope>NUCLEOTIDE SEQUENCE [LARGE SCALE GENOMIC DNA]</scope>
    <source>
        <strain evidence="12">ATCC 43054 / DSM 2088 / JCM 10308 / V24 S</strain>
    </source>
</reference>
<dbReference type="GO" id="GO:0071025">
    <property type="term" value="P:RNA surveillance"/>
    <property type="evidence" value="ECO:0007669"/>
    <property type="project" value="InterPro"/>
</dbReference>
<comment type="subunit">
    <text evidence="9">Monomer.</text>
</comment>
<dbReference type="GO" id="GO:0070481">
    <property type="term" value="P:nuclear-transcribed mRNA catabolic process, non-stop decay"/>
    <property type="evidence" value="ECO:0007669"/>
    <property type="project" value="InterPro"/>
</dbReference>
<keyword evidence="8 9" id="KW-0378">Hydrolase</keyword>
<accession>E3GWY0</accession>
<dbReference type="InterPro" id="IPR023521">
    <property type="entry name" value="Pelota_arc"/>
</dbReference>
<dbReference type="Pfam" id="PF03465">
    <property type="entry name" value="eRF1_3"/>
    <property type="match status" value="1"/>
</dbReference>
<dbReference type="GO" id="GO:0005737">
    <property type="term" value="C:cytoplasm"/>
    <property type="evidence" value="ECO:0007669"/>
    <property type="project" value="UniProtKB-SubCell"/>
</dbReference>
<dbReference type="Proteomes" id="UP000002315">
    <property type="component" value="Chromosome"/>
</dbReference>
<dbReference type="EMBL" id="CP002278">
    <property type="protein sequence ID" value="ADP76869.1"/>
    <property type="molecule type" value="Genomic_DNA"/>
</dbReference>
<dbReference type="AlphaFoldDB" id="E3GWY0"/>
<keyword evidence="11" id="KW-0132">Cell division</keyword>
<dbReference type="GO" id="GO:0016787">
    <property type="term" value="F:hydrolase activity"/>
    <property type="evidence" value="ECO:0007669"/>
    <property type="project" value="UniProtKB-KW"/>
</dbReference>
<dbReference type="InterPro" id="IPR005142">
    <property type="entry name" value="eRF1_3"/>
</dbReference>
<evidence type="ECO:0000313" key="12">
    <source>
        <dbReference type="Proteomes" id="UP000002315"/>
    </source>
</evidence>
<name>E3GWY0_METFV</name>
<evidence type="ECO:0000256" key="5">
    <source>
        <dbReference type="ARBA" id="ARBA00022722"/>
    </source>
</evidence>
<keyword evidence="7 9" id="KW-0255">Endonuclease</keyword>
<dbReference type="HAMAP" id="MF_01853">
    <property type="entry name" value="PelO"/>
    <property type="match status" value="1"/>
</dbReference>
<comment type="subcellular location">
    <subcellularLocation>
        <location evidence="2 9">Cytoplasm</location>
    </subcellularLocation>
</comment>
<evidence type="ECO:0000256" key="3">
    <source>
        <dbReference type="ARBA" id="ARBA00009504"/>
    </source>
</evidence>
<dbReference type="PANTHER" id="PTHR10853:SF0">
    <property type="entry name" value="PROTEIN PELOTA HOMOLOG"/>
    <property type="match status" value="1"/>
</dbReference>
<comment type="cofactor">
    <cofactor evidence="1 9">
        <name>a divalent metal cation</name>
        <dbReference type="ChEBI" id="CHEBI:60240"/>
    </cofactor>
</comment>
<dbReference type="GO" id="GO:0032790">
    <property type="term" value="P:ribosome disassembly"/>
    <property type="evidence" value="ECO:0007669"/>
    <property type="project" value="TreeGrafter"/>
</dbReference>
<dbReference type="SUPFAM" id="SSF55315">
    <property type="entry name" value="L30e-like"/>
    <property type="match status" value="1"/>
</dbReference>
<comment type="similarity">
    <text evidence="3 9">Belongs to the eukaryotic release factor 1 family. Pelota subfamily.</text>
</comment>
<dbReference type="OrthoDB" id="31300at2157"/>
<dbReference type="InterPro" id="IPR004405">
    <property type="entry name" value="TF_pelota"/>
</dbReference>
<dbReference type="InterPro" id="IPR005140">
    <property type="entry name" value="eRF1_Pelota-like_N"/>
</dbReference>
<dbReference type="InterPro" id="IPR042226">
    <property type="entry name" value="eFR1_2_sf"/>
</dbReference>
<dbReference type="SUPFAM" id="SSF53137">
    <property type="entry name" value="Translational machinery components"/>
    <property type="match status" value="1"/>
</dbReference>
<proteinExistence type="inferred from homology"/>
<evidence type="ECO:0000256" key="1">
    <source>
        <dbReference type="ARBA" id="ARBA00001968"/>
    </source>
</evidence>
<dbReference type="STRING" id="523846.Mfer_0065"/>
<dbReference type="Gene3D" id="3.30.420.60">
    <property type="entry name" value="eRF1 domain 2"/>
    <property type="match status" value="1"/>
</dbReference>
<dbReference type="SUPFAM" id="SSF159065">
    <property type="entry name" value="Dom34/Pelota N-terminal domain-like"/>
    <property type="match status" value="1"/>
</dbReference>
<organism evidence="11 12">
    <name type="scientific">Methanothermus fervidus (strain ATCC 43054 / DSM 2088 / JCM 10308 / V24 S)</name>
    <dbReference type="NCBI Taxonomy" id="523846"/>
    <lineage>
        <taxon>Archaea</taxon>
        <taxon>Methanobacteriati</taxon>
        <taxon>Methanobacteriota</taxon>
        <taxon>Methanomada group</taxon>
        <taxon>Methanobacteria</taxon>
        <taxon>Methanobacteriales</taxon>
        <taxon>Methanothermaceae</taxon>
        <taxon>Methanothermus</taxon>
    </lineage>
</organism>
<evidence type="ECO:0000256" key="9">
    <source>
        <dbReference type="HAMAP-Rule" id="MF_01853"/>
    </source>
</evidence>
<evidence type="ECO:0000256" key="6">
    <source>
        <dbReference type="ARBA" id="ARBA00022723"/>
    </source>
</evidence>
<sequence>MKITYEDTKKNIIELIPETLDDLWHLSHIIKKGDLVSAVTTRRIQDKSGERIRSDRGIKKTFRLTVRVESVKFHKYTGRLRVTGVIEKGPEDIVPLGSYHTLEVKLNKKICIKKEEWPKWAIDRLKDAINASKELNAIILLIEENSAELGLLRQYGIEYYGPITGNISGKRIKDKTRDKKIIEFYEKIISSLKKFKDVGTIIIAGPGFAKDDFYAYLKDKYPKISKISIVESAGSGGRTGIQEVLRKGTVEKVLEKHRVARETREVNKILEKITKSPSLVVYGKDHVIEAANLGAIKKLLVLDTLLHDEKIESLVKEVEKMRGEVIVISSEHESGKQLKSIGGLAAHLRFKVK</sequence>
<comment type="function">
    <text evidence="9">May function in recognizing stalled ribosomes, interact with stem-loop structures in stalled mRNA molecules, and effect endonucleolytic cleavage of the mRNA. May play a role in the release non-functional ribosomes and degradation of damaged mRNAs. Has endoribonuclease activity.</text>
</comment>
<evidence type="ECO:0000256" key="8">
    <source>
        <dbReference type="ARBA" id="ARBA00022801"/>
    </source>
</evidence>
<dbReference type="InterPro" id="IPR005141">
    <property type="entry name" value="eRF1_2"/>
</dbReference>
<keyword evidence="11" id="KW-0131">Cell cycle</keyword>
<keyword evidence="12" id="KW-1185">Reference proteome</keyword>
<dbReference type="Gene3D" id="3.30.1330.30">
    <property type="match status" value="1"/>
</dbReference>
<dbReference type="GO" id="GO:0004519">
    <property type="term" value="F:endonuclease activity"/>
    <property type="evidence" value="ECO:0007669"/>
    <property type="project" value="UniProtKB-UniRule"/>
</dbReference>
<dbReference type="GO" id="GO:0070651">
    <property type="term" value="P:nonfunctional rRNA decay"/>
    <property type="evidence" value="ECO:0007669"/>
    <property type="project" value="TreeGrafter"/>
</dbReference>
<gene>
    <name evidence="9" type="primary">pelA</name>
    <name evidence="11" type="ordered locus">Mfer_0065</name>
</gene>
<keyword evidence="5 9" id="KW-0540">Nuclease</keyword>
<dbReference type="GO" id="GO:0051301">
    <property type="term" value="P:cell division"/>
    <property type="evidence" value="ECO:0007669"/>
    <property type="project" value="UniProtKB-KW"/>
</dbReference>
<dbReference type="InterPro" id="IPR038069">
    <property type="entry name" value="Pelota/DOM34_N"/>
</dbReference>
<evidence type="ECO:0000256" key="7">
    <source>
        <dbReference type="ARBA" id="ARBA00022759"/>
    </source>
</evidence>
<dbReference type="Pfam" id="PF03464">
    <property type="entry name" value="eRF1_2"/>
    <property type="match status" value="1"/>
</dbReference>
<dbReference type="FunFam" id="2.30.30.870:FF:000002">
    <property type="entry name" value="Protein pelota homolog"/>
    <property type="match status" value="1"/>
</dbReference>
<dbReference type="Pfam" id="PF26356">
    <property type="entry name" value="Pelota_N"/>
    <property type="match status" value="1"/>
</dbReference>
<keyword evidence="4 9" id="KW-0963">Cytoplasm</keyword>
<dbReference type="KEGG" id="mfv:Mfer_0065"/>
<dbReference type="SMART" id="SM01194">
    <property type="entry name" value="eRF1_1"/>
    <property type="match status" value="1"/>
</dbReference>
<dbReference type="EC" id="3.1.-.-" evidence="9"/>